<proteinExistence type="predicted"/>
<evidence type="ECO:0000313" key="5">
    <source>
        <dbReference type="EMBL" id="AKB26731.1"/>
    </source>
</evidence>
<keyword evidence="1" id="KW-0175">Coiled coil</keyword>
<dbReference type="Pfam" id="PF02518">
    <property type="entry name" value="HATPase_c"/>
    <property type="match status" value="1"/>
</dbReference>
<feature type="domain" description="Histidine kinase" evidence="2">
    <location>
        <begin position="285"/>
        <end position="506"/>
    </location>
</feature>
<dbReference type="SUPFAM" id="SSF55874">
    <property type="entry name" value="ATPase domain of HSP90 chaperone/DNA topoisomerase II/histidine kinase"/>
    <property type="match status" value="1"/>
</dbReference>
<dbReference type="PROSITE" id="PS50113">
    <property type="entry name" value="PAC"/>
    <property type="match status" value="2"/>
</dbReference>
<accession>A0A0E3L7G5</accession>
<dbReference type="Pfam" id="PF07568">
    <property type="entry name" value="HisKA_2"/>
    <property type="match status" value="1"/>
</dbReference>
<dbReference type="KEGG" id="msw:MSSIT_0012"/>
<dbReference type="InterPro" id="IPR011495">
    <property type="entry name" value="Sig_transdc_His_kin_sub2_dim/P"/>
</dbReference>
<reference evidence="5 6" key="1">
    <citation type="submission" date="2014-07" db="EMBL/GenBank/DDBJ databases">
        <title>Methanogenic archaea and the global carbon cycle.</title>
        <authorList>
            <person name="Henriksen J.R."/>
            <person name="Luke J."/>
            <person name="Reinhart S."/>
            <person name="Benedict M.N."/>
            <person name="Youngblut N.D."/>
            <person name="Metcalf M.E."/>
            <person name="Whitaker R.J."/>
            <person name="Metcalf W.W."/>
        </authorList>
    </citation>
    <scope>NUCLEOTIDE SEQUENCE [LARGE SCALE GENOMIC DNA]</scope>
    <source>
        <strain evidence="5 6">T4/M</strain>
    </source>
</reference>
<feature type="domain" description="PAS" evidence="3">
    <location>
        <begin position="13"/>
        <end position="86"/>
    </location>
</feature>
<dbReference type="OrthoDB" id="8127at2157"/>
<organism evidence="5 6">
    <name type="scientific">Methanosarcina siciliae T4/M</name>
    <dbReference type="NCBI Taxonomy" id="1434120"/>
    <lineage>
        <taxon>Archaea</taxon>
        <taxon>Methanobacteriati</taxon>
        <taxon>Methanobacteriota</taxon>
        <taxon>Stenosarchaea group</taxon>
        <taxon>Methanomicrobia</taxon>
        <taxon>Methanosarcinales</taxon>
        <taxon>Methanosarcinaceae</taxon>
        <taxon>Methanosarcina</taxon>
    </lineage>
</organism>
<dbReference type="NCBIfam" id="TIGR00229">
    <property type="entry name" value="sensory_box"/>
    <property type="match status" value="2"/>
</dbReference>
<dbReference type="InterPro" id="IPR003594">
    <property type="entry name" value="HATPase_dom"/>
</dbReference>
<dbReference type="InterPro" id="IPR001610">
    <property type="entry name" value="PAC"/>
</dbReference>
<sequence>MEKNCYKENFEKIAERFFFIAEQTGQLIFDGDAITGKIEWSGAIEEFTGYTQEEFSNFDLGACKELIHPEEQERVWNALENSLKTGEKFGQKFRFKRKDGSYIYVEDNSIFLKDENNRVYRGIGLFKNVTENKHTREKLEVSEEQLKMNKEQIVKYLQNFRGIGFQLDNNFELELLHGATEEITGYRSDEFLSGKIRLLQLVRPEDKSHFFENRIKLKTTSKSLVEQEYRIQNRDGNIVWLFESIQVVNNINQEKRLYQGFIQDITERKISMETIEQAEKLRKKEIHHRIKNNLQIISSLLDLECDKLLSGTLDQKKITEAFQESHNRIISMSIIHEELYNSKDMETINFASYLKKLTNDLFNSYKVGNSDISLHLDVDDFFFEMDIAIPLGIIINELVSNSLKYAFPDGMNGEICIKLHQEVNEKNKVLISRIAENDMQNNSCCHRDFSLIVEDNGIGFPDSIDFKNTGSLGLQLVSTLVDQIGGDIELKKVSGTKFEIWFMSSKN</sequence>
<dbReference type="PROSITE" id="PS50112">
    <property type="entry name" value="PAS"/>
    <property type="match status" value="2"/>
</dbReference>
<dbReference type="InterPro" id="IPR000014">
    <property type="entry name" value="PAS"/>
</dbReference>
<keyword evidence="5" id="KW-0808">Transferase</keyword>
<dbReference type="InterPro" id="IPR000700">
    <property type="entry name" value="PAS-assoc_C"/>
</dbReference>
<dbReference type="HOGENOM" id="CLU_000445_114_57_2"/>
<dbReference type="GO" id="GO:0016301">
    <property type="term" value="F:kinase activity"/>
    <property type="evidence" value="ECO:0007669"/>
    <property type="project" value="UniProtKB-KW"/>
</dbReference>
<dbReference type="SMART" id="SM00091">
    <property type="entry name" value="PAS"/>
    <property type="match status" value="2"/>
</dbReference>
<dbReference type="PANTHER" id="PTHR43065:SF23">
    <property type="entry name" value="SENSOR HISTIDINE KINASE PDTAS"/>
    <property type="match status" value="1"/>
</dbReference>
<feature type="domain" description="PAC" evidence="4">
    <location>
        <begin position="89"/>
        <end position="141"/>
    </location>
</feature>
<keyword evidence="6" id="KW-1185">Reference proteome</keyword>
<dbReference type="SMART" id="SM00086">
    <property type="entry name" value="PAC"/>
    <property type="match status" value="2"/>
</dbReference>
<dbReference type="GeneID" id="24858747"/>
<feature type="domain" description="PAC" evidence="4">
    <location>
        <begin position="225"/>
        <end position="277"/>
    </location>
</feature>
<evidence type="ECO:0000259" key="4">
    <source>
        <dbReference type="PROSITE" id="PS50113"/>
    </source>
</evidence>
<dbReference type="Pfam" id="PF08447">
    <property type="entry name" value="PAS_3"/>
    <property type="match status" value="2"/>
</dbReference>
<dbReference type="SUPFAM" id="SSF55785">
    <property type="entry name" value="PYP-like sensor domain (PAS domain)"/>
    <property type="match status" value="2"/>
</dbReference>
<name>A0A0E3L7G5_9EURY</name>
<dbReference type="RefSeq" id="WP_048168942.1">
    <property type="nucleotide sequence ID" value="NZ_CP009506.1"/>
</dbReference>
<evidence type="ECO:0000256" key="1">
    <source>
        <dbReference type="SAM" id="Coils"/>
    </source>
</evidence>
<dbReference type="InterPro" id="IPR036890">
    <property type="entry name" value="HATPase_C_sf"/>
</dbReference>
<dbReference type="PROSITE" id="PS50109">
    <property type="entry name" value="HIS_KIN"/>
    <property type="match status" value="1"/>
</dbReference>
<evidence type="ECO:0000313" key="6">
    <source>
        <dbReference type="Proteomes" id="UP000033111"/>
    </source>
</evidence>
<dbReference type="PANTHER" id="PTHR43065">
    <property type="entry name" value="SENSOR HISTIDINE KINASE"/>
    <property type="match status" value="1"/>
</dbReference>
<dbReference type="PATRIC" id="fig|1434120.4.peg.16"/>
<feature type="coiled-coil region" evidence="1">
    <location>
        <begin position="132"/>
        <end position="159"/>
    </location>
</feature>
<gene>
    <name evidence="5" type="ORF">MSSIT_0012</name>
</gene>
<evidence type="ECO:0000259" key="3">
    <source>
        <dbReference type="PROSITE" id="PS50112"/>
    </source>
</evidence>
<dbReference type="SMART" id="SM00387">
    <property type="entry name" value="HATPase_c"/>
    <property type="match status" value="1"/>
</dbReference>
<dbReference type="EMBL" id="CP009506">
    <property type="protein sequence ID" value="AKB26731.1"/>
    <property type="molecule type" value="Genomic_DNA"/>
</dbReference>
<dbReference type="AlphaFoldDB" id="A0A0E3L7G5"/>
<dbReference type="Gene3D" id="3.30.450.20">
    <property type="entry name" value="PAS domain"/>
    <property type="match status" value="2"/>
</dbReference>
<dbReference type="InterPro" id="IPR035965">
    <property type="entry name" value="PAS-like_dom_sf"/>
</dbReference>
<dbReference type="CDD" id="cd00130">
    <property type="entry name" value="PAS"/>
    <property type="match status" value="2"/>
</dbReference>
<keyword evidence="5" id="KW-0418">Kinase</keyword>
<dbReference type="Gene3D" id="3.30.565.10">
    <property type="entry name" value="Histidine kinase-like ATPase, C-terminal domain"/>
    <property type="match status" value="1"/>
</dbReference>
<evidence type="ECO:0000259" key="2">
    <source>
        <dbReference type="PROSITE" id="PS50109"/>
    </source>
</evidence>
<feature type="domain" description="PAS" evidence="3">
    <location>
        <begin position="149"/>
        <end position="228"/>
    </location>
</feature>
<dbReference type="InterPro" id="IPR005467">
    <property type="entry name" value="His_kinase_dom"/>
</dbReference>
<protein>
    <submittedName>
        <fullName evidence="5">Sensory transduction histidine kinase</fullName>
    </submittedName>
</protein>
<dbReference type="InterPro" id="IPR013655">
    <property type="entry name" value="PAS_fold_3"/>
</dbReference>
<dbReference type="Proteomes" id="UP000033111">
    <property type="component" value="Chromosome"/>
</dbReference>